<feature type="binding site" evidence="14">
    <location>
        <position position="1325"/>
    </location>
    <ligand>
        <name>ATP</name>
        <dbReference type="ChEBI" id="CHEBI:30616"/>
    </ligand>
</feature>
<dbReference type="PROSITE" id="PS01187">
    <property type="entry name" value="EGF_CA"/>
    <property type="match status" value="2"/>
</dbReference>
<evidence type="ECO:0000256" key="2">
    <source>
        <dbReference type="ARBA" id="ARBA00022527"/>
    </source>
</evidence>
<dbReference type="InterPro" id="IPR008271">
    <property type="entry name" value="Ser/Thr_kinase_AS"/>
</dbReference>
<dbReference type="GeneID" id="107001596"/>
<feature type="compositionally biased region" description="Polar residues" evidence="16">
    <location>
        <begin position="1597"/>
        <end position="1607"/>
    </location>
</feature>
<feature type="domain" description="EGF-like" evidence="20">
    <location>
        <begin position="1167"/>
        <end position="1202"/>
    </location>
</feature>
<evidence type="ECO:0000256" key="13">
    <source>
        <dbReference type="PROSITE-ProRule" id="PRU00076"/>
    </source>
</evidence>
<evidence type="ECO:0000256" key="10">
    <source>
        <dbReference type="ARBA" id="ARBA00023180"/>
    </source>
</evidence>
<evidence type="ECO:0000256" key="12">
    <source>
        <dbReference type="ARBA" id="ARBA00047951"/>
    </source>
</evidence>
<dbReference type="SMART" id="SM00220">
    <property type="entry name" value="S_TKc"/>
    <property type="match status" value="2"/>
</dbReference>
<dbReference type="InterPro" id="IPR049883">
    <property type="entry name" value="NOTCH1_EGF-like"/>
</dbReference>
<evidence type="ECO:0000313" key="22">
    <source>
        <dbReference type="RefSeq" id="XP_027767970.1"/>
    </source>
</evidence>
<proteinExistence type="predicted"/>
<dbReference type="PROSITE" id="PS00108">
    <property type="entry name" value="PROTEIN_KINASE_ST"/>
    <property type="match status" value="2"/>
</dbReference>
<dbReference type="Pfam" id="PF00069">
    <property type="entry name" value="Pkinase"/>
    <property type="match status" value="2"/>
</dbReference>
<feature type="signal peptide" evidence="18">
    <location>
        <begin position="1"/>
        <end position="28"/>
    </location>
</feature>
<dbReference type="InterPro" id="IPR000719">
    <property type="entry name" value="Prot_kinase_dom"/>
</dbReference>
<dbReference type="CDD" id="cd14066">
    <property type="entry name" value="STKc_IRAK"/>
    <property type="match status" value="2"/>
</dbReference>
<dbReference type="PROSITE" id="PS00107">
    <property type="entry name" value="PROTEIN_KINASE_ATP"/>
    <property type="match status" value="2"/>
</dbReference>
<evidence type="ECO:0000259" key="20">
    <source>
        <dbReference type="PROSITE" id="PS50026"/>
    </source>
</evidence>
<reference evidence="22" key="2">
    <citation type="submission" date="2025-08" db="UniProtKB">
        <authorList>
            <consortium name="RefSeq"/>
        </authorList>
    </citation>
    <scope>IDENTIFICATION</scope>
</reference>
<comment type="subcellular location">
    <subcellularLocation>
        <location evidence="1">Membrane</location>
        <topology evidence="1">Single-pass type I membrane protein</topology>
    </subcellularLocation>
</comment>
<dbReference type="PANTHER" id="PTHR27005">
    <property type="entry name" value="WALL-ASSOCIATED RECEPTOR KINASE-LIKE 21"/>
    <property type="match status" value="1"/>
</dbReference>
<evidence type="ECO:0000256" key="8">
    <source>
        <dbReference type="ARBA" id="ARBA00022840"/>
    </source>
</evidence>
<dbReference type="InterPro" id="IPR025287">
    <property type="entry name" value="WAK_GUB"/>
</dbReference>
<dbReference type="SMART" id="SM00179">
    <property type="entry name" value="EGF_CA"/>
    <property type="match status" value="3"/>
</dbReference>
<dbReference type="SUPFAM" id="SSF56112">
    <property type="entry name" value="Protein kinase-like (PK-like)"/>
    <property type="match status" value="2"/>
</dbReference>
<dbReference type="Gene3D" id="1.10.510.10">
    <property type="entry name" value="Transferase(Phosphotransferase) domain 1"/>
    <property type="match status" value="2"/>
</dbReference>
<dbReference type="Gene3D" id="2.10.25.10">
    <property type="entry name" value="Laminin"/>
    <property type="match status" value="4"/>
</dbReference>
<feature type="transmembrane region" description="Helical" evidence="17">
    <location>
        <begin position="1220"/>
        <end position="1244"/>
    </location>
</feature>
<accession>A0ABM1UWV2</accession>
<keyword evidence="9 13" id="KW-1015">Disulfide bond</keyword>
<dbReference type="PROSITE" id="PS50011">
    <property type="entry name" value="PROTEIN_KINASE_DOM"/>
    <property type="match status" value="2"/>
</dbReference>
<evidence type="ECO:0000256" key="16">
    <source>
        <dbReference type="SAM" id="MobiDB-lite"/>
    </source>
</evidence>
<feature type="region of interest" description="Disordered" evidence="16">
    <location>
        <begin position="1597"/>
        <end position="1618"/>
    </location>
</feature>
<dbReference type="InterPro" id="IPR000742">
    <property type="entry name" value="EGF"/>
</dbReference>
<keyword evidence="21" id="KW-1185">Reference proteome</keyword>
<feature type="domain" description="EGF-like" evidence="20">
    <location>
        <begin position="303"/>
        <end position="335"/>
    </location>
</feature>
<evidence type="ECO:0000256" key="4">
    <source>
        <dbReference type="ARBA" id="ARBA00022679"/>
    </source>
</evidence>
<protein>
    <submittedName>
        <fullName evidence="22">Uncharacterized protein LOC107001596</fullName>
    </submittedName>
</protein>
<feature type="coiled-coil region" evidence="15">
    <location>
        <begin position="794"/>
        <end position="861"/>
    </location>
</feature>
<comment type="catalytic activity">
    <reaction evidence="11">
        <text>L-seryl-[protein] + ATP = O-phospho-L-seryl-[protein] + ADP + H(+)</text>
        <dbReference type="Rhea" id="RHEA:17989"/>
        <dbReference type="Rhea" id="RHEA-COMP:9863"/>
        <dbReference type="Rhea" id="RHEA-COMP:11604"/>
        <dbReference type="ChEBI" id="CHEBI:15378"/>
        <dbReference type="ChEBI" id="CHEBI:29999"/>
        <dbReference type="ChEBI" id="CHEBI:30616"/>
        <dbReference type="ChEBI" id="CHEBI:83421"/>
        <dbReference type="ChEBI" id="CHEBI:456216"/>
    </reaction>
</comment>
<keyword evidence="3 13" id="KW-0245">EGF-like domain</keyword>
<reference evidence="21" key="1">
    <citation type="journal article" date="2014" name="Nat. Genet.">
        <title>The genome of the stress-tolerant wild tomato species Solanum pennellii.</title>
        <authorList>
            <person name="Bolger A."/>
            <person name="Scossa F."/>
            <person name="Bolger M.E."/>
            <person name="Lanz C."/>
            <person name="Maumus F."/>
            <person name="Tohge T."/>
            <person name="Quesneville H."/>
            <person name="Alseekh S."/>
            <person name="Sorensen I."/>
            <person name="Lichtenstein G."/>
            <person name="Fich E.A."/>
            <person name="Conte M."/>
            <person name="Keller H."/>
            <person name="Schneeberger K."/>
            <person name="Schwacke R."/>
            <person name="Ofner I."/>
            <person name="Vrebalov J."/>
            <person name="Xu Y."/>
            <person name="Osorio S."/>
            <person name="Aflitos S.A."/>
            <person name="Schijlen E."/>
            <person name="Jimenez-Gomez J.M."/>
            <person name="Ryngajllo M."/>
            <person name="Kimura S."/>
            <person name="Kumar R."/>
            <person name="Koenig D."/>
            <person name="Headland L.R."/>
            <person name="Maloof J.N."/>
            <person name="Sinha N."/>
            <person name="van Ham R.C."/>
            <person name="Lankhorst R.K."/>
            <person name="Mao L."/>
            <person name="Vogel A."/>
            <person name="Arsova B."/>
            <person name="Panstruga R."/>
            <person name="Fei Z."/>
            <person name="Rose J.K."/>
            <person name="Zamir D."/>
            <person name="Carrari F."/>
            <person name="Giovannoni J.J."/>
            <person name="Weigel D."/>
            <person name="Usadel B."/>
            <person name="Fernie A.R."/>
        </authorList>
    </citation>
    <scope>NUCLEOTIDE SEQUENCE [LARGE SCALE GENOMIC DNA]</scope>
    <source>
        <strain evidence="21">cv. LA0716</strain>
    </source>
</reference>
<dbReference type="InterPro" id="IPR045274">
    <property type="entry name" value="WAK-like"/>
</dbReference>
<keyword evidence="5 18" id="KW-0732">Signal</keyword>
<keyword evidence="2" id="KW-0723">Serine/threonine-protein kinase</keyword>
<feature type="transmembrane region" description="Helical" evidence="17">
    <location>
        <begin position="353"/>
        <end position="378"/>
    </location>
</feature>
<evidence type="ECO:0000256" key="9">
    <source>
        <dbReference type="ARBA" id="ARBA00023157"/>
    </source>
</evidence>
<dbReference type="Gene3D" id="3.30.200.20">
    <property type="entry name" value="Phosphorylase Kinase, domain 1"/>
    <property type="match status" value="2"/>
</dbReference>
<keyword evidence="10" id="KW-0325">Glycoprotein</keyword>
<keyword evidence="17" id="KW-0472">Membrane</keyword>
<dbReference type="InterPro" id="IPR017441">
    <property type="entry name" value="Protein_kinase_ATP_BS"/>
</dbReference>
<dbReference type="InterPro" id="IPR000152">
    <property type="entry name" value="EGF-type_Asp/Asn_hydroxyl_site"/>
</dbReference>
<evidence type="ECO:0000313" key="21">
    <source>
        <dbReference type="Proteomes" id="UP000694930"/>
    </source>
</evidence>
<evidence type="ECO:0000256" key="15">
    <source>
        <dbReference type="SAM" id="Coils"/>
    </source>
</evidence>
<feature type="domain" description="Protein kinase" evidence="19">
    <location>
        <begin position="428"/>
        <end position="701"/>
    </location>
</feature>
<comment type="caution">
    <text evidence="13">Lacks conserved residue(s) required for the propagation of feature annotation.</text>
</comment>
<keyword evidence="17" id="KW-0812">Transmembrane</keyword>
<dbReference type="InterPro" id="IPR001881">
    <property type="entry name" value="EGF-like_Ca-bd_dom"/>
</dbReference>
<evidence type="ECO:0000256" key="17">
    <source>
        <dbReference type="SAM" id="Phobius"/>
    </source>
</evidence>
<name>A0ABM1UWV2_SOLPN</name>
<evidence type="ECO:0000259" key="19">
    <source>
        <dbReference type="PROSITE" id="PS50011"/>
    </source>
</evidence>
<feature type="binding site" evidence="14">
    <location>
        <position position="457"/>
    </location>
    <ligand>
        <name>ATP</name>
        <dbReference type="ChEBI" id="CHEBI:30616"/>
    </ligand>
</feature>
<evidence type="ECO:0000256" key="11">
    <source>
        <dbReference type="ARBA" id="ARBA00047558"/>
    </source>
</evidence>
<dbReference type="PANTHER" id="PTHR27005:SF455">
    <property type="entry name" value="WALL-ASSOCIATED RECEPTOR KINASE 5-LIKE"/>
    <property type="match status" value="1"/>
</dbReference>
<evidence type="ECO:0000256" key="3">
    <source>
        <dbReference type="ARBA" id="ARBA00022536"/>
    </source>
</evidence>
<dbReference type="Proteomes" id="UP000694930">
    <property type="component" value="Chromosome 10"/>
</dbReference>
<feature type="disulfide bond" evidence="13">
    <location>
        <begin position="307"/>
        <end position="317"/>
    </location>
</feature>
<dbReference type="PROSITE" id="PS50026">
    <property type="entry name" value="EGF_3"/>
    <property type="match status" value="2"/>
</dbReference>
<keyword evidence="4" id="KW-0808">Transferase</keyword>
<organism evidence="21 22">
    <name type="scientific">Solanum pennellii</name>
    <name type="common">Tomato</name>
    <name type="synonym">Lycopersicon pennellii</name>
    <dbReference type="NCBI Taxonomy" id="28526"/>
    <lineage>
        <taxon>Eukaryota</taxon>
        <taxon>Viridiplantae</taxon>
        <taxon>Streptophyta</taxon>
        <taxon>Embryophyta</taxon>
        <taxon>Tracheophyta</taxon>
        <taxon>Spermatophyta</taxon>
        <taxon>Magnoliopsida</taxon>
        <taxon>eudicotyledons</taxon>
        <taxon>Gunneridae</taxon>
        <taxon>Pentapetalae</taxon>
        <taxon>asterids</taxon>
        <taxon>lamiids</taxon>
        <taxon>Solanales</taxon>
        <taxon>Solanaceae</taxon>
        <taxon>Solanoideae</taxon>
        <taxon>Solaneae</taxon>
        <taxon>Solanum</taxon>
        <taxon>Solanum subgen. Lycopersicon</taxon>
    </lineage>
</organism>
<evidence type="ECO:0000256" key="7">
    <source>
        <dbReference type="ARBA" id="ARBA00022777"/>
    </source>
</evidence>
<sequence length="1618" mass="180290">MELKQMIFFSYQITCFYVCVLILTLATAQNTTKVTKPGCTKQCGNVMVPYPFGIGSGCAYDWGFELRCNTSNDGSQKLLIGSNIVVYNITDAELRISNSIGWRCYNSTGAVLDESLAWTRFLETTPYSFSALNRFTVVGCDDYASITGPNNFVYGCNVSCTSTRDVVEGECTGKGCCQTQIPKGLKYYNTTMSSTQNHTDVWSFNSCLYAFLGEADHFHFRGLPDIADDRTVNYLYERIKANVPIVLDWAIGSLACTQALKTEDYACRENSYCIGSDTGLGGYRCSCNPGYQGNPYLNQGCQDIDECANNSFCEKMCINTPGSFNCSCPHGYTGDGKKDGRGCIAPYHDQFPWIKVSAGTGVGLITLVVVITLLYICIKKRKLIQIREKFFKQNGGLLLKERISKKEGGVEATRVFTAEELKKATNNYANDRILGHGGNGIVYRGELRDNRIVAIKKSRIVDESQIEQFINEVVILTQINHRNVVKLFGCCLEDEVPLLVYEYVSEGNLYEHIHNQRGGGWLTWKNRVRIAAEIATTLAYLHSFASMPIIHRDIKSANILLDSGYTAKVADFGVSKLIPLDQTHVATLVLGTSGYLDPEYFRTSQLTEKSDVYSFGVVLAELLTGLKPIIRARDEDNKNLADLLVLSMNKNSLFDIIDGRILQEGSHEQLQKMAELAKKCLQPHGEDRPTMKEMSIELEGLRKVTGISSSSQHEQDEKADHYSVPINSYKNIPNSVSSCIMHPTYNTSYLNIPLGEGKVGTVKQSFTGNTLVECECIEGKENPKRKVSQLIAGQDQLKHELEEMTGRVSNKDAEIAILKAELLKAQTEGCPSEIQVLHRQNEELRAKIAALQEKAFKDNDEANARLTLIIHKQMNLLACFYACVLVLTLTTAQNTTKVTKPGCTKQCGNVMVPYPFGIGSGCAYDWGFELRCNTSNDGSQKLLIGSNIVVYNITDAELRISNSIGWRWYNSSGAVHSESPAWTTFIESTPYSFSSLNRFTVVGCDDYGSITGPNNFKYSCNVSCTSARDVIEGECMGKGCCQTEIPKGLKYYNTTMSSTQNHTNVWSFNSCGYAFLGEADHFHFRGLPDLADDRTVDYLYERFKANVPIVLDWAIGSLNCTQALKTEDYACSENSHCIDSDTGLGGYRCSCNTGYQGNPYLNQGCQDIDECADHPNNSLCEKMCINVPGSYICSCPKGYTGDGKKDGRGCIATYHHQFGWIKFSAGIGAGAFISLVVGIVWFCFRNRKRKLIEVREKYFQQNGGLLLKHRISSNDGGVKATNIFTAKELKKATNNYANDRILGRGGHAIVYRGVLSDNRVVAIKKSRIVDESQIEQFINEVLILTQINHRNVVRFFGCCLEDEVPLLVYEYVSEGTLYERIHNPRGGSWLNWQNRLRISIETATALAYLHSFASMPIIHRDVKSANILLDNVYTAKVADFGASRLIPLDQTHVATLVLGTSGYLDPEYFRTSQLTEKSDVYSFGVVLAELLTGLKPIIRCRNDEQKNLADYFVWSVDNNRLFQIVDRGVLREGNLEQLQQMAELVKKCLELHGEDRPTMKEVTIELEGLRKVTGVSWSNQHGLKEDELSDLYTVPINSNGNTPNSDGSRIMHPTYTPS</sequence>
<evidence type="ECO:0000256" key="14">
    <source>
        <dbReference type="PROSITE-ProRule" id="PRU10141"/>
    </source>
</evidence>
<feature type="chain" id="PRO_5047242024" evidence="18">
    <location>
        <begin position="29"/>
        <end position="1618"/>
    </location>
</feature>
<keyword evidence="17" id="KW-1133">Transmembrane helix</keyword>
<dbReference type="InterPro" id="IPR011009">
    <property type="entry name" value="Kinase-like_dom_sf"/>
</dbReference>
<dbReference type="CDD" id="cd00054">
    <property type="entry name" value="EGF_CA"/>
    <property type="match status" value="3"/>
</dbReference>
<dbReference type="InterPro" id="IPR018097">
    <property type="entry name" value="EGF_Ca-bd_CS"/>
</dbReference>
<dbReference type="Pfam" id="PF07645">
    <property type="entry name" value="EGF_CA"/>
    <property type="match status" value="2"/>
</dbReference>
<evidence type="ECO:0000256" key="6">
    <source>
        <dbReference type="ARBA" id="ARBA00022741"/>
    </source>
</evidence>
<evidence type="ECO:0000256" key="5">
    <source>
        <dbReference type="ARBA" id="ARBA00022729"/>
    </source>
</evidence>
<dbReference type="PROSITE" id="PS00010">
    <property type="entry name" value="ASX_HYDROXYL"/>
    <property type="match status" value="2"/>
</dbReference>
<dbReference type="SMART" id="SM00181">
    <property type="entry name" value="EGF"/>
    <property type="match status" value="4"/>
</dbReference>
<comment type="catalytic activity">
    <reaction evidence="12">
        <text>L-threonyl-[protein] + ATP = O-phospho-L-threonyl-[protein] + ADP + H(+)</text>
        <dbReference type="Rhea" id="RHEA:46608"/>
        <dbReference type="Rhea" id="RHEA-COMP:11060"/>
        <dbReference type="Rhea" id="RHEA-COMP:11605"/>
        <dbReference type="ChEBI" id="CHEBI:15378"/>
        <dbReference type="ChEBI" id="CHEBI:30013"/>
        <dbReference type="ChEBI" id="CHEBI:30616"/>
        <dbReference type="ChEBI" id="CHEBI:61977"/>
        <dbReference type="ChEBI" id="CHEBI:456216"/>
    </reaction>
</comment>
<keyword evidence="8 14" id="KW-0067">ATP-binding</keyword>
<dbReference type="Pfam" id="PF13947">
    <property type="entry name" value="GUB_WAK_bind"/>
    <property type="match status" value="2"/>
</dbReference>
<keyword evidence="15" id="KW-0175">Coiled coil</keyword>
<evidence type="ECO:0000256" key="18">
    <source>
        <dbReference type="SAM" id="SignalP"/>
    </source>
</evidence>
<keyword evidence="7" id="KW-0418">Kinase</keyword>
<evidence type="ECO:0000256" key="1">
    <source>
        <dbReference type="ARBA" id="ARBA00004479"/>
    </source>
</evidence>
<gene>
    <name evidence="22" type="primary">LOC107001596</name>
</gene>
<keyword evidence="6 14" id="KW-0547">Nucleotide-binding</keyword>
<dbReference type="RefSeq" id="XP_027767970.1">
    <property type="nucleotide sequence ID" value="XM_027912169.1"/>
</dbReference>
<feature type="domain" description="Protein kinase" evidence="19">
    <location>
        <begin position="1296"/>
        <end position="1569"/>
    </location>
</feature>
<dbReference type="SUPFAM" id="SSF57196">
    <property type="entry name" value="EGF/Laminin"/>
    <property type="match status" value="2"/>
</dbReference>